<sequence>MNNDRLLAEKVLRGETQAFGELITSYYPGLYGFLIKMGVPDSRAGDLAQSIFVDIFRNLYRYNDRWAFSTWFYRMAYDRFRKDKQKQPRMRHPRIPEYLIRHDDESEEEKSLGVLLDPLHDEDRAMLILHYDHGLTLREIGRVFGLSGSSARMRMDRALGFLAGNVQTSEDRFSEAVERLIGRISRKVPCETVPEEAIMDMAEKEAGRKPGFIAYVTSPVMLRKIWPIAVPAFLGVLLLALLVVQDVSKPFWGSVMTIFDKDNRPALADTPFENTGTPISFTSVTGLLSGDELVARLNETGMDATSWEVLHANQEQFIIRIGHIIVSCRNDEFRQLIDLESIGLSVGQGEPEFSVAPTGAFMVVGIPGTEAGAGTYLFNLSDGSYYRLSEMGPDQVVYAWSPLGNYLAYAGSTGAGPVFLLDMQALQLMKIESAVAAAKLFVTNNGGIGVFSGDQAMFASADDAAWKTQLVQHEPFYINPDSGTIWYVLNGVIMKHVTANDQDTAIVPDSGAGNGGSQDAYITDYRLSGNYLVFKMRNGNSGTLNLRTGKISVFNTSRELRQELLPWCRTTASGARVMFDNEGSFLIVSESSVTAPRIPGYSELKPYQTNWVDEENIAYVRMIDETDPKAGEFSIYTINVLTGAVTEVFRSVDREPVLNNDDPAAPNNASPAPGTQDTTVKIYETEKATGSRVESFVIKTCKVKNGPGDNYTDIGEIRQNEIIIYNSRVVNGWCLAQKVSGMINYYDTRNAFWIKAENIYSYNRSNLPVGVITADKVKLSRITLSKGNLIRIIVRGDQKSYVIPDTIDTNFGITGWISNDSFTQDLGSAYYNQAYLRKGSTAYSMPDFGSEPATDFNNFMSSIGTDVFVTLTGKAENGFLHVRLPSGTAGWVREQDIYLPGGSGGGSGGGYGESPGGNADTSEPAGLYLDLNGDGNEDRIRFTTDGRRYTLTVNQSKAEGQGSGIQSEFRLVDINPSDAFYEIVIEEHGSGSDYSSTFFYYDGQRLVNMGKVPGLCGNTDAVKGDGIVRARARSSILETWYYTREYRLNTQHKLVESPSAFYEKIGYRNASPLRLKIESLPFLLSPGSNEVSFVLNRNETVRFVGSDNQRWCLFQTNDGRFGWLEVYDSRYIGGTGLHASDVFDGLSD</sequence>
<keyword evidence="7" id="KW-0812">Transmembrane</keyword>
<evidence type="ECO:0000313" key="11">
    <source>
        <dbReference type="Proteomes" id="UP000324781"/>
    </source>
</evidence>
<feature type="domain" description="RNA polymerase sigma-70 region 2" evidence="8">
    <location>
        <begin position="22"/>
        <end position="81"/>
    </location>
</feature>
<dbReference type="GO" id="GO:0006352">
    <property type="term" value="P:DNA-templated transcription initiation"/>
    <property type="evidence" value="ECO:0007669"/>
    <property type="project" value="InterPro"/>
</dbReference>
<dbReference type="PANTHER" id="PTHR43133:SF51">
    <property type="entry name" value="RNA POLYMERASE SIGMA FACTOR"/>
    <property type="match status" value="1"/>
</dbReference>
<evidence type="ECO:0000256" key="7">
    <source>
        <dbReference type="SAM" id="Phobius"/>
    </source>
</evidence>
<dbReference type="OrthoDB" id="517663at2"/>
<dbReference type="GO" id="GO:0016987">
    <property type="term" value="F:sigma factor activity"/>
    <property type="evidence" value="ECO:0007669"/>
    <property type="project" value="UniProtKB-KW"/>
</dbReference>
<dbReference type="Gene3D" id="1.10.10.10">
    <property type="entry name" value="Winged helix-like DNA-binding domain superfamily/Winged helix DNA-binding domain"/>
    <property type="match status" value="1"/>
</dbReference>
<comment type="similarity">
    <text evidence="1">Belongs to the sigma-70 factor family. ECF subfamily.</text>
</comment>
<evidence type="ECO:0000256" key="4">
    <source>
        <dbReference type="ARBA" id="ARBA00023125"/>
    </source>
</evidence>
<dbReference type="Pfam" id="PF04542">
    <property type="entry name" value="Sigma70_r2"/>
    <property type="match status" value="1"/>
</dbReference>
<evidence type="ECO:0000259" key="9">
    <source>
        <dbReference type="Pfam" id="PF04545"/>
    </source>
</evidence>
<dbReference type="InterPro" id="IPR013325">
    <property type="entry name" value="RNA_pol_sigma_r2"/>
</dbReference>
<dbReference type="SUPFAM" id="SSF82171">
    <property type="entry name" value="DPP6 N-terminal domain-like"/>
    <property type="match status" value="1"/>
</dbReference>
<dbReference type="SUPFAM" id="SSF88946">
    <property type="entry name" value="Sigma2 domain of RNA polymerase sigma factors"/>
    <property type="match status" value="1"/>
</dbReference>
<dbReference type="InterPro" id="IPR007627">
    <property type="entry name" value="RNA_pol_sigma70_r2"/>
</dbReference>
<dbReference type="InterPro" id="IPR007630">
    <property type="entry name" value="RNA_pol_sigma70_r4"/>
</dbReference>
<evidence type="ECO:0000256" key="5">
    <source>
        <dbReference type="ARBA" id="ARBA00023163"/>
    </source>
</evidence>
<dbReference type="CDD" id="cd06171">
    <property type="entry name" value="Sigma70_r4"/>
    <property type="match status" value="1"/>
</dbReference>
<dbReference type="PANTHER" id="PTHR43133">
    <property type="entry name" value="RNA POLYMERASE ECF-TYPE SIGMA FACTO"/>
    <property type="match status" value="1"/>
</dbReference>
<dbReference type="AlphaFoldDB" id="A0A1M6BU56"/>
<dbReference type="Proteomes" id="UP000324781">
    <property type="component" value="Unassembled WGS sequence"/>
</dbReference>
<dbReference type="SUPFAM" id="SSF88659">
    <property type="entry name" value="Sigma3 and sigma4 domains of RNA polymerase sigma factors"/>
    <property type="match status" value="1"/>
</dbReference>
<dbReference type="InterPro" id="IPR039425">
    <property type="entry name" value="RNA_pol_sigma-70-like"/>
</dbReference>
<evidence type="ECO:0000256" key="6">
    <source>
        <dbReference type="SAM" id="MobiDB-lite"/>
    </source>
</evidence>
<feature type="transmembrane region" description="Helical" evidence="7">
    <location>
        <begin position="225"/>
        <end position="244"/>
    </location>
</feature>
<dbReference type="EMBL" id="FQZP01000003">
    <property type="protein sequence ID" value="SHI52084.1"/>
    <property type="molecule type" value="Genomic_DNA"/>
</dbReference>
<keyword evidence="7" id="KW-1133">Transmembrane helix</keyword>
<dbReference type="NCBIfam" id="TIGR02937">
    <property type="entry name" value="sigma70-ECF"/>
    <property type="match status" value="1"/>
</dbReference>
<keyword evidence="7" id="KW-0472">Membrane</keyword>
<accession>A0A1M6BU56</accession>
<reference evidence="10 11" key="1">
    <citation type="submission" date="2016-11" db="EMBL/GenBank/DDBJ databases">
        <authorList>
            <person name="Varghese N."/>
            <person name="Submissions S."/>
        </authorList>
    </citation>
    <scope>NUCLEOTIDE SEQUENCE [LARGE SCALE GENOMIC DNA]</scope>
    <source>
        <strain evidence="10 11">DSM 19027</strain>
    </source>
</reference>
<proteinExistence type="inferred from homology"/>
<protein>
    <submittedName>
        <fullName evidence="10">RNA polymerase sigma factor, sigma-70 family</fullName>
    </submittedName>
</protein>
<dbReference type="InterPro" id="IPR036388">
    <property type="entry name" value="WH-like_DNA-bd_sf"/>
</dbReference>
<gene>
    <name evidence="10" type="ORF">SAMN05444373_1003119</name>
</gene>
<name>A0A1M6BU56_9FIRM</name>
<dbReference type="InterPro" id="IPR014284">
    <property type="entry name" value="RNA_pol_sigma-70_dom"/>
</dbReference>
<feature type="region of interest" description="Disordered" evidence="6">
    <location>
        <begin position="656"/>
        <end position="677"/>
    </location>
</feature>
<keyword evidence="11" id="KW-1185">Reference proteome</keyword>
<evidence type="ECO:0000259" key="8">
    <source>
        <dbReference type="Pfam" id="PF04542"/>
    </source>
</evidence>
<feature type="compositionally biased region" description="Low complexity" evidence="6">
    <location>
        <begin position="659"/>
        <end position="673"/>
    </location>
</feature>
<dbReference type="GO" id="GO:0003677">
    <property type="term" value="F:DNA binding"/>
    <property type="evidence" value="ECO:0007669"/>
    <property type="project" value="UniProtKB-KW"/>
</dbReference>
<feature type="domain" description="RNA polymerase sigma-70 region 4" evidence="9">
    <location>
        <begin position="116"/>
        <end position="159"/>
    </location>
</feature>
<keyword evidence="2" id="KW-0805">Transcription regulation</keyword>
<dbReference type="Pfam" id="PF04545">
    <property type="entry name" value="Sigma70_r4"/>
    <property type="match status" value="1"/>
</dbReference>
<keyword evidence="3" id="KW-0731">Sigma factor</keyword>
<evidence type="ECO:0000256" key="1">
    <source>
        <dbReference type="ARBA" id="ARBA00010641"/>
    </source>
</evidence>
<organism evidence="10 11">
    <name type="scientific">Thermoclostridium caenicola</name>
    <dbReference type="NCBI Taxonomy" id="659425"/>
    <lineage>
        <taxon>Bacteria</taxon>
        <taxon>Bacillati</taxon>
        <taxon>Bacillota</taxon>
        <taxon>Clostridia</taxon>
        <taxon>Eubacteriales</taxon>
        <taxon>Oscillospiraceae</taxon>
        <taxon>Thermoclostridium</taxon>
    </lineage>
</organism>
<dbReference type="InterPro" id="IPR013324">
    <property type="entry name" value="RNA_pol_sigma_r3/r4-like"/>
</dbReference>
<evidence type="ECO:0000256" key="3">
    <source>
        <dbReference type="ARBA" id="ARBA00023082"/>
    </source>
</evidence>
<keyword evidence="5" id="KW-0804">Transcription</keyword>
<dbReference type="RefSeq" id="WP_149677657.1">
    <property type="nucleotide sequence ID" value="NZ_FQZP01000003.1"/>
</dbReference>
<keyword evidence="4" id="KW-0238">DNA-binding</keyword>
<dbReference type="Gene3D" id="1.10.1740.10">
    <property type="match status" value="1"/>
</dbReference>
<evidence type="ECO:0000256" key="2">
    <source>
        <dbReference type="ARBA" id="ARBA00023015"/>
    </source>
</evidence>
<evidence type="ECO:0000313" key="10">
    <source>
        <dbReference type="EMBL" id="SHI52084.1"/>
    </source>
</evidence>